<feature type="domain" description="NAD-dependent epimerase/dehydratase" evidence="1">
    <location>
        <begin position="5"/>
        <end position="235"/>
    </location>
</feature>
<dbReference type="Gene3D" id="3.40.50.720">
    <property type="entry name" value="NAD(P)-binding Rossmann-like Domain"/>
    <property type="match status" value="1"/>
</dbReference>
<proteinExistence type="predicted"/>
<dbReference type="CDD" id="cd08946">
    <property type="entry name" value="SDR_e"/>
    <property type="match status" value="1"/>
</dbReference>
<comment type="caution">
    <text evidence="2">The sequence shown here is derived from an EMBL/GenBank/DDBJ whole genome shotgun (WGS) entry which is preliminary data.</text>
</comment>
<evidence type="ECO:0000313" key="3">
    <source>
        <dbReference type="Proteomes" id="UP000320048"/>
    </source>
</evidence>
<dbReference type="Pfam" id="PF01370">
    <property type="entry name" value="Epimerase"/>
    <property type="match status" value="1"/>
</dbReference>
<dbReference type="SUPFAM" id="SSF51735">
    <property type="entry name" value="NAD(P)-binding Rossmann-fold domains"/>
    <property type="match status" value="1"/>
</dbReference>
<dbReference type="InterPro" id="IPR036291">
    <property type="entry name" value="NAD(P)-bd_dom_sf"/>
</dbReference>
<dbReference type="PANTHER" id="PTHR43245:SF23">
    <property type="entry name" value="NAD(P)-BINDING DOMAIN-CONTAINING PROTEIN"/>
    <property type="match status" value="1"/>
</dbReference>
<organism evidence="2 3">
    <name type="scientific">Candidatus Segetimicrobium genomatis</name>
    <dbReference type="NCBI Taxonomy" id="2569760"/>
    <lineage>
        <taxon>Bacteria</taxon>
        <taxon>Bacillati</taxon>
        <taxon>Candidatus Sysuimicrobiota</taxon>
        <taxon>Candidatus Sysuimicrobiia</taxon>
        <taxon>Candidatus Sysuimicrobiales</taxon>
        <taxon>Candidatus Segetimicrobiaceae</taxon>
        <taxon>Candidatus Segetimicrobium</taxon>
    </lineage>
</organism>
<dbReference type="PANTHER" id="PTHR43245">
    <property type="entry name" value="BIFUNCTIONAL POLYMYXIN RESISTANCE PROTEIN ARNA"/>
    <property type="match status" value="1"/>
</dbReference>
<evidence type="ECO:0000313" key="2">
    <source>
        <dbReference type="EMBL" id="TMI78009.1"/>
    </source>
</evidence>
<dbReference type="AlphaFoldDB" id="A0A537J362"/>
<dbReference type="InterPro" id="IPR050177">
    <property type="entry name" value="Lipid_A_modif_metabolic_enz"/>
</dbReference>
<evidence type="ECO:0000259" key="1">
    <source>
        <dbReference type="Pfam" id="PF01370"/>
    </source>
</evidence>
<sequence length="332" mass="36764">MSSLLVTGAGGYIGSVLTRMLLEHGDSVTAVDRFFFGRQTLPPDDGRLRVIEGDIRTLQQAELRGIDAVIDLAALSNDPAGELESEKTWAINHAGRVRIATLAKQAGVPRYILPSSCSVYGFQEGLLDERSPVNPLTTYAKANRQAEGDTLALADAGFCVVVLRQATVYGLSPRMRFDLAINGMVRGLFKQGKIPLLRDGTQWRPFVHVRDTARAMMLMLEARPERVNAQIFNVGSDDQNCQIMPLAKTVAEAMGIRFDYEWYGLPDHRSYRVSFQKVREAVGFHPACSPSDGAREVYEALRSGAVDPDDPRTITVGWYKHLIETSRPRVLL</sequence>
<gene>
    <name evidence="2" type="ORF">E6H04_13200</name>
</gene>
<dbReference type="Proteomes" id="UP000320048">
    <property type="component" value="Unassembled WGS sequence"/>
</dbReference>
<dbReference type="InterPro" id="IPR001509">
    <property type="entry name" value="Epimerase_deHydtase"/>
</dbReference>
<dbReference type="EMBL" id="VBAO01000411">
    <property type="protein sequence ID" value="TMI78009.1"/>
    <property type="molecule type" value="Genomic_DNA"/>
</dbReference>
<protein>
    <submittedName>
        <fullName evidence="2">SDR family oxidoreductase</fullName>
    </submittedName>
</protein>
<name>A0A537J362_9BACT</name>
<accession>A0A537J362</accession>
<reference evidence="2 3" key="1">
    <citation type="journal article" date="2019" name="Nat. Microbiol.">
        <title>Mediterranean grassland soil C-N compound turnover is dependent on rainfall and depth, and is mediated by genomically divergent microorganisms.</title>
        <authorList>
            <person name="Diamond S."/>
            <person name="Andeer P.F."/>
            <person name="Li Z."/>
            <person name="Crits-Christoph A."/>
            <person name="Burstein D."/>
            <person name="Anantharaman K."/>
            <person name="Lane K.R."/>
            <person name="Thomas B.C."/>
            <person name="Pan C."/>
            <person name="Northen T.R."/>
            <person name="Banfield J.F."/>
        </authorList>
    </citation>
    <scope>NUCLEOTIDE SEQUENCE [LARGE SCALE GENOMIC DNA]</scope>
    <source>
        <strain evidence="2">NP_7</strain>
    </source>
</reference>